<reference evidence="3 4" key="1">
    <citation type="submission" date="2020-04" db="EMBL/GenBank/DDBJ databases">
        <title>Draft Genome Sequence of Streptomyces morookaense DSM 40503, an 8-azaguanine-producing strain.</title>
        <authorList>
            <person name="Qi J."/>
            <person name="Gao J.-M."/>
        </authorList>
    </citation>
    <scope>NUCLEOTIDE SEQUENCE [LARGE SCALE GENOMIC DNA]</scope>
    <source>
        <strain evidence="3 4">DSM 40503</strain>
    </source>
</reference>
<dbReference type="Proteomes" id="UP000587462">
    <property type="component" value="Unassembled WGS sequence"/>
</dbReference>
<dbReference type="InterPro" id="IPR001031">
    <property type="entry name" value="Thioesterase"/>
</dbReference>
<dbReference type="GO" id="GO:0008610">
    <property type="term" value="P:lipid biosynthetic process"/>
    <property type="evidence" value="ECO:0007669"/>
    <property type="project" value="TreeGrafter"/>
</dbReference>
<comment type="similarity">
    <text evidence="1">Belongs to the thioesterase family.</text>
</comment>
<dbReference type="EMBL" id="JABBXF010000054">
    <property type="protein sequence ID" value="NVK80417.1"/>
    <property type="molecule type" value="Genomic_DNA"/>
</dbReference>
<dbReference type="AlphaFoldDB" id="A0A7Y7E9G9"/>
<dbReference type="SUPFAM" id="SSF53474">
    <property type="entry name" value="alpha/beta-Hydrolases"/>
    <property type="match status" value="1"/>
</dbReference>
<dbReference type="InterPro" id="IPR029058">
    <property type="entry name" value="AB_hydrolase_fold"/>
</dbReference>
<comment type="caution">
    <text evidence="3">The sequence shown here is derived from an EMBL/GenBank/DDBJ whole genome shotgun (WGS) entry which is preliminary data.</text>
</comment>
<keyword evidence="4" id="KW-1185">Reference proteome</keyword>
<evidence type="ECO:0000313" key="3">
    <source>
        <dbReference type="EMBL" id="NVK80417.1"/>
    </source>
</evidence>
<dbReference type="PANTHER" id="PTHR11487:SF0">
    <property type="entry name" value="S-ACYL FATTY ACID SYNTHASE THIOESTERASE, MEDIUM CHAIN"/>
    <property type="match status" value="1"/>
</dbReference>
<gene>
    <name evidence="3" type="ORF">HG542_22550</name>
</gene>
<dbReference type="Gene3D" id="3.40.50.1820">
    <property type="entry name" value="alpha/beta hydrolase"/>
    <property type="match status" value="1"/>
</dbReference>
<organism evidence="3 4">
    <name type="scientific">Streptomyces morookaense</name>
    <name type="common">Streptoverticillium morookaense</name>
    <dbReference type="NCBI Taxonomy" id="1970"/>
    <lineage>
        <taxon>Bacteria</taxon>
        <taxon>Bacillati</taxon>
        <taxon>Actinomycetota</taxon>
        <taxon>Actinomycetes</taxon>
        <taxon>Kitasatosporales</taxon>
        <taxon>Streptomycetaceae</taxon>
        <taxon>Streptomyces</taxon>
    </lineage>
</organism>
<dbReference type="RefSeq" id="WP_171084301.1">
    <property type="nucleotide sequence ID" value="NZ_BNBU01000002.1"/>
</dbReference>
<sequence length="261" mass="28513">MSTGRWLRRHAVEGRHTAARLVCFPHAGGTAAAFQGWPARLPADVEILVVQYPGRQDRIGEPCIEDMREMADRVTAELLDRCDVPLVLFGHSMGSGLAYEVAGRLERDHGTVVSRLFVSARTAPHHVHGEKRHLLSDEDLVASMRSLGGPDAEVYDHPQLLPLILPPLRADLRLLDAYRPERAGLPRIQAPVTACGGDSDHTCPTADLALWEELTTAGAEVRIYPGGHHFLRTHEADVAGVVSKHLLTLVQTRGDTTHGPS</sequence>
<feature type="domain" description="Thioesterase" evidence="2">
    <location>
        <begin position="20"/>
        <end position="241"/>
    </location>
</feature>
<dbReference type="InterPro" id="IPR012223">
    <property type="entry name" value="TEII"/>
</dbReference>
<evidence type="ECO:0000259" key="2">
    <source>
        <dbReference type="Pfam" id="PF00975"/>
    </source>
</evidence>
<evidence type="ECO:0000313" key="4">
    <source>
        <dbReference type="Proteomes" id="UP000587462"/>
    </source>
</evidence>
<accession>A0A7Y7E9G9</accession>
<dbReference type="Pfam" id="PF00975">
    <property type="entry name" value="Thioesterase"/>
    <property type="match status" value="1"/>
</dbReference>
<proteinExistence type="inferred from homology"/>
<evidence type="ECO:0000256" key="1">
    <source>
        <dbReference type="ARBA" id="ARBA00007169"/>
    </source>
</evidence>
<name>A0A7Y7E9G9_STRMO</name>
<dbReference type="PANTHER" id="PTHR11487">
    <property type="entry name" value="THIOESTERASE"/>
    <property type="match status" value="1"/>
</dbReference>
<protein>
    <submittedName>
        <fullName evidence="3">Thioesterase</fullName>
    </submittedName>
</protein>